<dbReference type="Pfam" id="PF01447">
    <property type="entry name" value="Peptidase_M4"/>
    <property type="match status" value="1"/>
</dbReference>
<reference evidence="10 11" key="1">
    <citation type="submission" date="2019-07" db="EMBL/GenBank/DDBJ databases">
        <title>Lysobacter weifangensis sp. nov., isolated from bensulfuron-methyl contaminated farmland soil.</title>
        <authorList>
            <person name="Zhao H."/>
        </authorList>
    </citation>
    <scope>NUCLEOTIDE SEQUENCE [LARGE SCALE GENOMIC DNA]</scope>
    <source>
        <strain evidence="10 11">CC-Bw-6</strain>
    </source>
</reference>
<feature type="chain" id="PRO_5021990466" evidence="7">
    <location>
        <begin position="25"/>
        <end position="573"/>
    </location>
</feature>
<evidence type="ECO:0000256" key="4">
    <source>
        <dbReference type="ARBA" id="ARBA00022833"/>
    </source>
</evidence>
<accession>A0A516V3B0</accession>
<gene>
    <name evidence="10" type="ORF">FNZ56_03610</name>
</gene>
<evidence type="ECO:0000256" key="1">
    <source>
        <dbReference type="ARBA" id="ARBA00022670"/>
    </source>
</evidence>
<feature type="signal peptide" evidence="7">
    <location>
        <begin position="1"/>
        <end position="24"/>
    </location>
</feature>
<keyword evidence="7" id="KW-0732">Signal</keyword>
<proteinExistence type="predicted"/>
<keyword evidence="4" id="KW-0862">Zinc</keyword>
<dbReference type="Proteomes" id="UP000315891">
    <property type="component" value="Chromosome"/>
</dbReference>
<keyword evidence="1" id="KW-0645">Protease</keyword>
<dbReference type="AlphaFoldDB" id="A0A516V3B0"/>
<evidence type="ECO:0000256" key="7">
    <source>
        <dbReference type="SAM" id="SignalP"/>
    </source>
</evidence>
<dbReference type="OrthoDB" id="5289240at2"/>
<dbReference type="SUPFAM" id="SSF55486">
    <property type="entry name" value="Metalloproteases ('zincins'), catalytic domain"/>
    <property type="match status" value="1"/>
</dbReference>
<dbReference type="EMBL" id="CP041742">
    <property type="protein sequence ID" value="QDQ73019.1"/>
    <property type="molecule type" value="Genomic_DNA"/>
</dbReference>
<keyword evidence="5" id="KW-0482">Metalloprotease</keyword>
<keyword evidence="6" id="KW-0865">Zymogen</keyword>
<keyword evidence="2" id="KW-0479">Metal-binding</keyword>
<evidence type="ECO:0000256" key="2">
    <source>
        <dbReference type="ARBA" id="ARBA00022723"/>
    </source>
</evidence>
<dbReference type="PANTHER" id="PTHR33794:SF1">
    <property type="entry name" value="BACILLOLYSIN"/>
    <property type="match status" value="1"/>
</dbReference>
<organism evidence="10 11">
    <name type="scientific">Pseudoluteimonas lycopersici</name>
    <dbReference type="NCBI Taxonomy" id="1324796"/>
    <lineage>
        <taxon>Bacteria</taxon>
        <taxon>Pseudomonadati</taxon>
        <taxon>Pseudomonadota</taxon>
        <taxon>Gammaproteobacteria</taxon>
        <taxon>Lysobacterales</taxon>
        <taxon>Lysobacteraceae</taxon>
        <taxon>Pseudoluteimonas</taxon>
    </lineage>
</organism>
<evidence type="ECO:0000256" key="3">
    <source>
        <dbReference type="ARBA" id="ARBA00022801"/>
    </source>
</evidence>
<evidence type="ECO:0000256" key="6">
    <source>
        <dbReference type="ARBA" id="ARBA00023145"/>
    </source>
</evidence>
<dbReference type="GO" id="GO:0046872">
    <property type="term" value="F:metal ion binding"/>
    <property type="evidence" value="ECO:0007669"/>
    <property type="project" value="UniProtKB-KW"/>
</dbReference>
<dbReference type="InterPro" id="IPR050728">
    <property type="entry name" value="Zinc_Metalloprotease_M4"/>
</dbReference>
<name>A0A516V3B0_9GAMM</name>
<evidence type="ECO:0000259" key="8">
    <source>
        <dbReference type="Pfam" id="PF01447"/>
    </source>
</evidence>
<dbReference type="GO" id="GO:0004222">
    <property type="term" value="F:metalloendopeptidase activity"/>
    <property type="evidence" value="ECO:0007669"/>
    <property type="project" value="InterPro"/>
</dbReference>
<evidence type="ECO:0000313" key="10">
    <source>
        <dbReference type="EMBL" id="QDQ73019.1"/>
    </source>
</evidence>
<dbReference type="PANTHER" id="PTHR33794">
    <property type="entry name" value="BACILLOLYSIN"/>
    <property type="match status" value="1"/>
</dbReference>
<dbReference type="GO" id="GO:0006508">
    <property type="term" value="P:proteolysis"/>
    <property type="evidence" value="ECO:0007669"/>
    <property type="project" value="UniProtKB-KW"/>
</dbReference>
<keyword evidence="11" id="KW-1185">Reference proteome</keyword>
<evidence type="ECO:0000256" key="5">
    <source>
        <dbReference type="ARBA" id="ARBA00023049"/>
    </source>
</evidence>
<dbReference type="InterPro" id="IPR013856">
    <property type="entry name" value="Peptidase_M4_domain"/>
</dbReference>
<dbReference type="InterPro" id="IPR011096">
    <property type="entry name" value="FTP_domain"/>
</dbReference>
<evidence type="ECO:0000259" key="9">
    <source>
        <dbReference type="Pfam" id="PF07504"/>
    </source>
</evidence>
<feature type="domain" description="FTP" evidence="9">
    <location>
        <begin position="123"/>
        <end position="159"/>
    </location>
</feature>
<feature type="domain" description="Peptidase M4" evidence="8">
    <location>
        <begin position="329"/>
        <end position="415"/>
    </location>
</feature>
<dbReference type="Pfam" id="PF07504">
    <property type="entry name" value="FTP"/>
    <property type="match status" value="1"/>
</dbReference>
<dbReference type="Gene3D" id="3.10.170.10">
    <property type="match status" value="1"/>
</dbReference>
<sequence length="573" mass="61431">MHALKPCLLAATIALAISAGSADAAKPQAQSKQSASLARNVVAPEAGIARRDGRYAADGAAIALYQPDFFVANRLSKSATDAQFKASAATAAYDYLVARRAELGLGERDVADLQQVHVRRQPGLTVVRYRQRIGGLPVFGSDIAVTVRDDGTILYVGNDSVRKLKPLAAGKAAMTADRAVGIARGYLGTQAQASNTERMALRDAQANTRDVWRVRANHWDVLVDASSGEVLRAQDMRQFARPVASGVGQVFKPDPLSSARATYGDAGYVDGNNADTPQLDSQLKKVVLRGIRFDATSGLYSLAGRYATCRNLEAPNDAACPSLPGKAFNFTRDNISFDAVNAYYNIDTYMRYVNVTLGVEAIPYQHPRGGVQFDPHAMSGQDNSYYSGGDLHFGQGGVDDAQDADVVIHELGHGLHDWLTDGHLSQVQGLSEGVGDYVAAGYSRDQPNQWTPADAPYFWVFNWDGHNPFWPGRVTNWNVGRVYPRDVASQEGHTAGQYWSSCNLVARDAIGGQRMDKAFFTGLSMTGSSTNQKDAAQAVIDAAAALGYTSAEVNAIGDAYNVSCTYGVTVPAA</sequence>
<keyword evidence="3" id="KW-0378">Hydrolase</keyword>
<protein>
    <submittedName>
        <fullName evidence="10">Peptidase</fullName>
    </submittedName>
</protein>
<dbReference type="RefSeq" id="WP_143878532.1">
    <property type="nucleotide sequence ID" value="NZ_BAABLZ010000002.1"/>
</dbReference>
<evidence type="ECO:0000313" key="11">
    <source>
        <dbReference type="Proteomes" id="UP000315891"/>
    </source>
</evidence>